<keyword evidence="1" id="KW-0812">Transmembrane</keyword>
<feature type="transmembrane region" description="Helical" evidence="1">
    <location>
        <begin position="7"/>
        <end position="25"/>
    </location>
</feature>
<name>A0A382G613_9ZZZZ</name>
<feature type="non-terminal residue" evidence="2">
    <location>
        <position position="171"/>
    </location>
</feature>
<dbReference type="EMBL" id="UINC01053607">
    <property type="protein sequence ID" value="SVB70329.1"/>
    <property type="molecule type" value="Genomic_DNA"/>
</dbReference>
<dbReference type="InterPro" id="IPR011659">
    <property type="entry name" value="WD40"/>
</dbReference>
<dbReference type="Pfam" id="PF07676">
    <property type="entry name" value="PD40"/>
    <property type="match status" value="1"/>
</dbReference>
<dbReference type="Gene3D" id="2.120.10.30">
    <property type="entry name" value="TolB, C-terminal domain"/>
    <property type="match status" value="1"/>
</dbReference>
<reference evidence="2" key="1">
    <citation type="submission" date="2018-05" db="EMBL/GenBank/DDBJ databases">
        <authorList>
            <person name="Lanie J.A."/>
            <person name="Ng W.-L."/>
            <person name="Kazmierczak K.M."/>
            <person name="Andrzejewski T.M."/>
            <person name="Davidsen T.M."/>
            <person name="Wayne K.J."/>
            <person name="Tettelin H."/>
            <person name="Glass J.I."/>
            <person name="Rusch D."/>
            <person name="Podicherti R."/>
            <person name="Tsui H.-C.T."/>
            <person name="Winkler M.E."/>
        </authorList>
    </citation>
    <scope>NUCLEOTIDE SEQUENCE</scope>
</reference>
<dbReference type="SUPFAM" id="SSF69304">
    <property type="entry name" value="Tricorn protease N-terminal domain"/>
    <property type="match status" value="1"/>
</dbReference>
<keyword evidence="1" id="KW-0472">Membrane</keyword>
<evidence type="ECO:0000313" key="2">
    <source>
        <dbReference type="EMBL" id="SVB70329.1"/>
    </source>
</evidence>
<dbReference type="InterPro" id="IPR011042">
    <property type="entry name" value="6-blade_b-propeller_TolB-like"/>
</dbReference>
<protein>
    <recommendedName>
        <fullName evidence="3">Dipeptidylpeptidase IV N-terminal domain-containing protein</fullName>
    </recommendedName>
</protein>
<accession>A0A382G613</accession>
<organism evidence="2">
    <name type="scientific">marine metagenome</name>
    <dbReference type="NCBI Taxonomy" id="408172"/>
    <lineage>
        <taxon>unclassified sequences</taxon>
        <taxon>metagenomes</taxon>
        <taxon>ecological metagenomes</taxon>
    </lineage>
</organism>
<proteinExistence type="predicted"/>
<gene>
    <name evidence="2" type="ORF">METZ01_LOCUS223183</name>
</gene>
<evidence type="ECO:0000256" key="1">
    <source>
        <dbReference type="SAM" id="Phobius"/>
    </source>
</evidence>
<sequence length="171" mass="19499">MKNTNKKTDILSVGIIVLFLGLIIFNKNPDKFLYKTVLSPKEALNISGEIHFKDIRQLTFSGENAEAYFSSDGKKLIFQAHDGEELCDQIYIMDIETGKTRLVSTGDGVTTCSYFQYPDNDKIIYSSTHHHTRKCPPPPDFSKGYIWKLHPEFDVFRSSPDGRKVEQLTDT</sequence>
<evidence type="ECO:0008006" key="3">
    <source>
        <dbReference type="Google" id="ProtNLM"/>
    </source>
</evidence>
<dbReference type="AlphaFoldDB" id="A0A382G613"/>
<keyword evidence="1" id="KW-1133">Transmembrane helix</keyword>